<keyword evidence="8" id="KW-0449">Lipoprotein</keyword>
<evidence type="ECO:0008006" key="13">
    <source>
        <dbReference type="Google" id="ProtNLM"/>
    </source>
</evidence>
<feature type="signal peptide" evidence="10">
    <location>
        <begin position="1"/>
        <end position="22"/>
    </location>
</feature>
<accession>A0A182W737</accession>
<keyword evidence="7" id="KW-0325">Glycoprotein</keyword>
<evidence type="ECO:0000256" key="10">
    <source>
        <dbReference type="SAM" id="SignalP"/>
    </source>
</evidence>
<organism evidence="11 12">
    <name type="scientific">Anopheles minimus</name>
    <dbReference type="NCBI Taxonomy" id="112268"/>
    <lineage>
        <taxon>Eukaryota</taxon>
        <taxon>Metazoa</taxon>
        <taxon>Ecdysozoa</taxon>
        <taxon>Arthropoda</taxon>
        <taxon>Hexapoda</taxon>
        <taxon>Insecta</taxon>
        <taxon>Pterygota</taxon>
        <taxon>Neoptera</taxon>
        <taxon>Endopterygota</taxon>
        <taxon>Diptera</taxon>
        <taxon>Nematocera</taxon>
        <taxon>Culicoidea</taxon>
        <taxon>Culicidae</taxon>
        <taxon>Anophelinae</taxon>
        <taxon>Anopheles</taxon>
    </lineage>
</organism>
<evidence type="ECO:0000313" key="11">
    <source>
        <dbReference type="EnsemblMetazoa" id="AMIN006159-PA"/>
    </source>
</evidence>
<proteinExistence type="predicted"/>
<feature type="region of interest" description="Disordered" evidence="9">
    <location>
        <begin position="43"/>
        <end position="109"/>
    </location>
</feature>
<keyword evidence="4 10" id="KW-0732">Signal</keyword>
<name>A0A182W737_9DIPT</name>
<sequence>MNWKLVTTWLLLAIFTVHEAHGQLQCYVCDNCPDPFEGTSSQLQACPLSDSTTTTQTPPGGDTTVLTPPPLPTGGSPGDTTTTTAATSETPPTPSTPIITPPPLPGRRKRQVATGYRCFRIEHSNTVRRGCAAYLGNEADTCTSVNGGSAPNKCTLCDWDGCNSAAGLRVSLVALLLAVLLSVVMKQ</sequence>
<dbReference type="PANTHER" id="PTHR33562">
    <property type="entry name" value="ATILLA, ISOFORM B-RELATED-RELATED"/>
    <property type="match status" value="1"/>
</dbReference>
<keyword evidence="6" id="KW-0472">Membrane</keyword>
<keyword evidence="12" id="KW-1185">Reference proteome</keyword>
<feature type="compositionally biased region" description="Low complexity" evidence="9">
    <location>
        <begin position="49"/>
        <end position="66"/>
    </location>
</feature>
<dbReference type="InterPro" id="IPR050975">
    <property type="entry name" value="Sleep_regulator"/>
</dbReference>
<dbReference type="VEuPathDB" id="VectorBase:AMIN006159"/>
<dbReference type="STRING" id="112268.A0A182W737"/>
<feature type="compositionally biased region" description="Low complexity" evidence="9">
    <location>
        <begin position="78"/>
        <end position="90"/>
    </location>
</feature>
<keyword evidence="5" id="KW-1133">Transmembrane helix</keyword>
<evidence type="ECO:0000256" key="5">
    <source>
        <dbReference type="ARBA" id="ARBA00022989"/>
    </source>
</evidence>
<evidence type="ECO:0000256" key="9">
    <source>
        <dbReference type="SAM" id="MobiDB-lite"/>
    </source>
</evidence>
<keyword evidence="3" id="KW-0812">Transmembrane</keyword>
<evidence type="ECO:0000256" key="2">
    <source>
        <dbReference type="ARBA" id="ARBA00022622"/>
    </source>
</evidence>
<evidence type="ECO:0000256" key="8">
    <source>
        <dbReference type="ARBA" id="ARBA00023288"/>
    </source>
</evidence>
<comment type="subcellular location">
    <subcellularLocation>
        <location evidence="1">Membrane</location>
        <topology evidence="1">Lipid-anchor</topology>
        <topology evidence="1">GPI-anchor</topology>
    </subcellularLocation>
</comment>
<dbReference type="GO" id="GO:0098552">
    <property type="term" value="C:side of membrane"/>
    <property type="evidence" value="ECO:0007669"/>
    <property type="project" value="UniProtKB-KW"/>
</dbReference>
<evidence type="ECO:0000256" key="3">
    <source>
        <dbReference type="ARBA" id="ARBA00022692"/>
    </source>
</evidence>
<keyword evidence="2" id="KW-0336">GPI-anchor</keyword>
<dbReference type="Proteomes" id="UP000075920">
    <property type="component" value="Unassembled WGS sequence"/>
</dbReference>
<dbReference type="EnsemblMetazoa" id="AMIN006159-RA">
    <property type="protein sequence ID" value="AMIN006159-PA"/>
    <property type="gene ID" value="AMIN006159"/>
</dbReference>
<protein>
    <recommendedName>
        <fullName evidence="13">Protein sleepless</fullName>
    </recommendedName>
</protein>
<evidence type="ECO:0000256" key="4">
    <source>
        <dbReference type="ARBA" id="ARBA00022729"/>
    </source>
</evidence>
<evidence type="ECO:0000256" key="7">
    <source>
        <dbReference type="ARBA" id="ARBA00023180"/>
    </source>
</evidence>
<feature type="chain" id="PRO_5008140859" description="Protein sleepless" evidence="10">
    <location>
        <begin position="23"/>
        <end position="187"/>
    </location>
</feature>
<dbReference type="AlphaFoldDB" id="A0A182W737"/>
<evidence type="ECO:0000313" key="12">
    <source>
        <dbReference type="Proteomes" id="UP000075920"/>
    </source>
</evidence>
<reference evidence="11" key="2">
    <citation type="submission" date="2020-05" db="UniProtKB">
        <authorList>
            <consortium name="EnsemblMetazoa"/>
        </authorList>
    </citation>
    <scope>IDENTIFICATION</scope>
    <source>
        <strain evidence="11">MINIMUS1</strain>
    </source>
</reference>
<reference evidence="12" key="1">
    <citation type="submission" date="2013-03" db="EMBL/GenBank/DDBJ databases">
        <title>The Genome Sequence of Anopheles minimus MINIMUS1.</title>
        <authorList>
            <consortium name="The Broad Institute Genomics Platform"/>
            <person name="Neafsey D.E."/>
            <person name="Walton C."/>
            <person name="Walker B."/>
            <person name="Young S.K."/>
            <person name="Zeng Q."/>
            <person name="Gargeya S."/>
            <person name="Fitzgerald M."/>
            <person name="Haas B."/>
            <person name="Abouelleil A."/>
            <person name="Allen A.W."/>
            <person name="Alvarado L."/>
            <person name="Arachchi H.M."/>
            <person name="Berlin A.M."/>
            <person name="Chapman S.B."/>
            <person name="Gainer-Dewar J."/>
            <person name="Goldberg J."/>
            <person name="Griggs A."/>
            <person name="Gujja S."/>
            <person name="Hansen M."/>
            <person name="Howarth C."/>
            <person name="Imamovic A."/>
            <person name="Ireland A."/>
            <person name="Larimer J."/>
            <person name="McCowan C."/>
            <person name="Murphy C."/>
            <person name="Pearson M."/>
            <person name="Poon T.W."/>
            <person name="Priest M."/>
            <person name="Roberts A."/>
            <person name="Saif S."/>
            <person name="Shea T."/>
            <person name="Sisk P."/>
            <person name="Sykes S."/>
            <person name="Wortman J."/>
            <person name="Nusbaum C."/>
            <person name="Birren B."/>
        </authorList>
    </citation>
    <scope>NUCLEOTIDE SEQUENCE [LARGE SCALE GENOMIC DNA]</scope>
    <source>
        <strain evidence="12">MINIMUS1</strain>
    </source>
</reference>
<evidence type="ECO:0000256" key="6">
    <source>
        <dbReference type="ARBA" id="ARBA00023136"/>
    </source>
</evidence>
<feature type="compositionally biased region" description="Pro residues" evidence="9">
    <location>
        <begin position="91"/>
        <end position="105"/>
    </location>
</feature>
<evidence type="ECO:0000256" key="1">
    <source>
        <dbReference type="ARBA" id="ARBA00004589"/>
    </source>
</evidence>